<dbReference type="HOGENOM" id="CLU_389222_0_0_6"/>
<name>A0A0A8UR21_LEGHA</name>
<organism evidence="1 2">
    <name type="scientific">Legionella hackeliae</name>
    <dbReference type="NCBI Taxonomy" id="449"/>
    <lineage>
        <taxon>Bacteria</taxon>
        <taxon>Pseudomonadati</taxon>
        <taxon>Pseudomonadota</taxon>
        <taxon>Gammaproteobacteria</taxon>
        <taxon>Legionellales</taxon>
        <taxon>Legionellaceae</taxon>
        <taxon>Legionella</taxon>
    </lineage>
</organism>
<dbReference type="OrthoDB" id="5635690at2"/>
<dbReference type="PATRIC" id="fig|449.7.peg.1870"/>
<proteinExistence type="predicted"/>
<dbReference type="KEGG" id="lha:LHA_0084"/>
<dbReference type="InterPro" id="IPR036770">
    <property type="entry name" value="Ankyrin_rpt-contain_sf"/>
</dbReference>
<keyword evidence="2" id="KW-1185">Reference proteome</keyword>
<sequence>MFDKIKELLVEAETFVALKGSISLECSNAKDYILAMEFADEVEFLTALLAKEEQDFSNHFKKRCLKRAARNANSGLSFIANPTGACNQLYWKMTKLIFPELNTMGEMLAILQPAIKFIDVEPVRVDLTKKLSIQNTNFCFQEVPISELKTKADVDDLANFVTYKSLVFDVRQIANFNFSLHRIFNQTFEQYYPALVTRLYEHNPALAVLYERLWLIGGLGDTPREVISTVIAYFNIGSETTTGAFYATAGANHAFHKRLISYVEALPSPFKENLLAAKNRRGISLQDVLNELYAGGCVETASSDLQSILDNPEKKDILDSYPLPAIKELNQQYKTPLETIKENEIQEVLPTYYVEQILSHLEIRTIEDFLTLVMICPPELYASLLEEVQIFLPLSFNVYVSLLIAMDERQQQQVIFEEAVFKNKEKLGISNVLNFTISSTKLFHQILQSVEEEKCLDVLSRLNSEGNCTLHDAIGFPETLELIRQKLPADEFTKVFFVLNQRKDTVLHLAVRQKVSLEILLKSLSQHYSFDIIKQKNLYGDTVLHEAAFDRQALSMILQAIPENERLQAIKEKNGQGKTLVSLLQHNKPCLEVVLQALSKECSSEKIKLFLILEQIITNIERATDRKTSGFGSHKVSRLSELQEQLLQKDANDREFSSYIKEALAICHIKRHPLHFWAEPKSVNEFLSLAAKENLPGFDVSTARFQVSL</sequence>
<evidence type="ECO:0000313" key="2">
    <source>
        <dbReference type="Proteomes" id="UP000032803"/>
    </source>
</evidence>
<evidence type="ECO:0000313" key="1">
    <source>
        <dbReference type="EMBL" id="CEK09204.1"/>
    </source>
</evidence>
<dbReference type="Proteomes" id="UP000032803">
    <property type="component" value="Chromosome I"/>
</dbReference>
<dbReference type="EMBL" id="LN681225">
    <property type="protein sequence ID" value="CEK09204.1"/>
    <property type="molecule type" value="Genomic_DNA"/>
</dbReference>
<gene>
    <name evidence="1" type="ORF">LHA_0084</name>
</gene>
<reference evidence="2" key="1">
    <citation type="submission" date="2014-09" db="EMBL/GenBank/DDBJ databases">
        <authorList>
            <person name="Gomez-Valero L."/>
        </authorList>
    </citation>
    <scope>NUCLEOTIDE SEQUENCE [LARGE SCALE GENOMIC DNA]</scope>
    <source>
        <strain evidence="2">ATCC35250</strain>
    </source>
</reference>
<protein>
    <recommendedName>
        <fullName evidence="3">Ankyrin repeat protein</fullName>
    </recommendedName>
</protein>
<dbReference type="STRING" id="449.LHA_0084"/>
<dbReference type="RefSeq" id="WP_045104782.1">
    <property type="nucleotide sequence ID" value="NZ_LN681225.1"/>
</dbReference>
<dbReference type="AlphaFoldDB" id="A0A0A8UR21"/>
<evidence type="ECO:0008006" key="3">
    <source>
        <dbReference type="Google" id="ProtNLM"/>
    </source>
</evidence>
<dbReference type="Gene3D" id="1.25.40.20">
    <property type="entry name" value="Ankyrin repeat-containing domain"/>
    <property type="match status" value="1"/>
</dbReference>
<accession>A0A0A8UR21</accession>